<keyword evidence="3" id="KW-1185">Reference proteome</keyword>
<evidence type="ECO:0000313" key="3">
    <source>
        <dbReference type="Proteomes" id="UP000606786"/>
    </source>
</evidence>
<sequence length="70" mass="7786">MTLFRQEPDDPKKNGVMQFVSEVFGLDSPLGLFPPGIDPGKLYNPLMEMSDPRGMPSDHPPPFLKGKKSK</sequence>
<reference evidence="2" key="1">
    <citation type="submission" date="2020-11" db="EMBL/GenBank/DDBJ databases">
        <authorList>
            <person name="Whitehead M."/>
        </authorList>
    </citation>
    <scope>NUCLEOTIDE SEQUENCE</scope>
    <source>
        <strain evidence="2">EGII</strain>
    </source>
</reference>
<accession>A0A811VBY2</accession>
<dbReference type="OrthoDB" id="10261408at2759"/>
<proteinExistence type="predicted"/>
<dbReference type="Proteomes" id="UP000606786">
    <property type="component" value="Unassembled WGS sequence"/>
</dbReference>
<organism evidence="2 3">
    <name type="scientific">Ceratitis capitata</name>
    <name type="common">Mediterranean fruit fly</name>
    <name type="synonym">Tephritis capitata</name>
    <dbReference type="NCBI Taxonomy" id="7213"/>
    <lineage>
        <taxon>Eukaryota</taxon>
        <taxon>Metazoa</taxon>
        <taxon>Ecdysozoa</taxon>
        <taxon>Arthropoda</taxon>
        <taxon>Hexapoda</taxon>
        <taxon>Insecta</taxon>
        <taxon>Pterygota</taxon>
        <taxon>Neoptera</taxon>
        <taxon>Endopterygota</taxon>
        <taxon>Diptera</taxon>
        <taxon>Brachycera</taxon>
        <taxon>Muscomorpha</taxon>
        <taxon>Tephritoidea</taxon>
        <taxon>Tephritidae</taxon>
        <taxon>Ceratitis</taxon>
        <taxon>Ceratitis</taxon>
    </lineage>
</organism>
<feature type="region of interest" description="Disordered" evidence="1">
    <location>
        <begin position="44"/>
        <end position="70"/>
    </location>
</feature>
<dbReference type="AlphaFoldDB" id="A0A811VBY2"/>
<gene>
    <name evidence="2" type="ORF">CCAP1982_LOCUS19845</name>
</gene>
<dbReference type="EMBL" id="CAJHJT010000056">
    <property type="protein sequence ID" value="CAD7011733.1"/>
    <property type="molecule type" value="Genomic_DNA"/>
</dbReference>
<evidence type="ECO:0000313" key="2">
    <source>
        <dbReference type="EMBL" id="CAD7011733.1"/>
    </source>
</evidence>
<name>A0A811VBY2_CERCA</name>
<protein>
    <submittedName>
        <fullName evidence="2">(Mediterranean fruit fly) hypothetical protein</fullName>
    </submittedName>
</protein>
<comment type="caution">
    <text evidence="2">The sequence shown here is derived from an EMBL/GenBank/DDBJ whole genome shotgun (WGS) entry which is preliminary data.</text>
</comment>
<evidence type="ECO:0000256" key="1">
    <source>
        <dbReference type="SAM" id="MobiDB-lite"/>
    </source>
</evidence>